<dbReference type="STRING" id="665118.SAMN02983003_1663"/>
<evidence type="ECO:0000313" key="2">
    <source>
        <dbReference type="EMBL" id="SFZ83467.1"/>
    </source>
</evidence>
<reference evidence="2 3" key="1">
    <citation type="submission" date="2016-11" db="EMBL/GenBank/DDBJ databases">
        <authorList>
            <person name="Jaros S."/>
            <person name="Januszkiewicz K."/>
            <person name="Wedrychowicz H."/>
        </authorList>
    </citation>
    <scope>NUCLEOTIDE SEQUENCE [LARGE SCALE GENOMIC DNA]</scope>
    <source>
        <strain evidence="2 3">ATCC 23634</strain>
    </source>
</reference>
<feature type="region of interest" description="Disordered" evidence="1">
    <location>
        <begin position="344"/>
        <end position="369"/>
    </location>
</feature>
<evidence type="ECO:0000256" key="1">
    <source>
        <dbReference type="SAM" id="MobiDB-lite"/>
    </source>
</evidence>
<keyword evidence="3" id="KW-1185">Reference proteome</keyword>
<dbReference type="AlphaFoldDB" id="A0A1K2HWQ2"/>
<name>A0A1K2HWQ2_9HYPH</name>
<accession>A0A1K2HWQ2</accession>
<dbReference type="EMBL" id="FPKU01000001">
    <property type="protein sequence ID" value="SFZ83467.1"/>
    <property type="molecule type" value="Genomic_DNA"/>
</dbReference>
<protein>
    <submittedName>
        <fullName evidence="2">Uncharacterized protein</fullName>
    </submittedName>
</protein>
<evidence type="ECO:0000313" key="3">
    <source>
        <dbReference type="Proteomes" id="UP000183447"/>
    </source>
</evidence>
<sequence length="423" mass="48669">MTSTRVIQRYHSGSLPFAVDVFLDTYEGPGWVRRQLRGRSGWMQISHAKMETPISTWRSTLIAARTDDGEALGLQASSAFLAMRSSGPQELDEVPPDDLDTQSEMLFWDFLGRCDLRHLAMLREAEAEAAVRVATEQARGEMVLAEADAYIATLRRQRRSPDATEEKRSRLGELVAMFEEKQSAAAAWLVRRLAGIREGVITLEADVVMALANHGEVEELQTVRWTARHRFDRVYSQERSDSFFLGPNPPRRRNRIAEARLAWDRQYDDESSKDRRARLDMLREERRREWTERIEQRRREEAEQEAKREAARAEFAQWSKEQQQHVRHARRAARFAEIETAREQKREARRQLKAKGRARSLTPEEGHDLSASAKMMQRAARRASLQSDEPIDNAACNLLGQGAVKAKTDIDEYHDWMKGVGLV</sequence>
<proteinExistence type="predicted"/>
<organism evidence="2 3">
    <name type="scientific">Devosia enhydra</name>
    <dbReference type="NCBI Taxonomy" id="665118"/>
    <lineage>
        <taxon>Bacteria</taxon>
        <taxon>Pseudomonadati</taxon>
        <taxon>Pseudomonadota</taxon>
        <taxon>Alphaproteobacteria</taxon>
        <taxon>Hyphomicrobiales</taxon>
        <taxon>Devosiaceae</taxon>
        <taxon>Devosia</taxon>
    </lineage>
</organism>
<dbReference type="Proteomes" id="UP000183447">
    <property type="component" value="Unassembled WGS sequence"/>
</dbReference>
<gene>
    <name evidence="2" type="ORF">SAMN02983003_1663</name>
</gene>